<feature type="domain" description="C2H2-type" evidence="2">
    <location>
        <begin position="196"/>
        <end position="223"/>
    </location>
</feature>
<dbReference type="PROSITE" id="PS00028">
    <property type="entry name" value="ZINC_FINGER_C2H2_1"/>
    <property type="match status" value="1"/>
</dbReference>
<keyword evidence="1" id="KW-0479">Metal-binding</keyword>
<evidence type="ECO:0000259" key="2">
    <source>
        <dbReference type="PROSITE" id="PS50157"/>
    </source>
</evidence>
<dbReference type="SUPFAM" id="SSF57667">
    <property type="entry name" value="beta-beta-alpha zinc fingers"/>
    <property type="match status" value="1"/>
</dbReference>
<dbReference type="Proteomes" id="UP001392437">
    <property type="component" value="Unassembled WGS sequence"/>
</dbReference>
<dbReference type="InterPro" id="IPR013087">
    <property type="entry name" value="Znf_C2H2_type"/>
</dbReference>
<proteinExistence type="predicted"/>
<dbReference type="InterPro" id="IPR036236">
    <property type="entry name" value="Znf_C2H2_sf"/>
</dbReference>
<dbReference type="GO" id="GO:0008270">
    <property type="term" value="F:zinc ion binding"/>
    <property type="evidence" value="ECO:0007669"/>
    <property type="project" value="UniProtKB-KW"/>
</dbReference>
<sequence length="299" mass="33515">MEELDTLTGSAPMTYDVFCSENLNVYFPVDVKSEYSSPMVCDNDFDFTHVFGGPVHQPASLLEPRGPYDWQQYPLLDPVAQLSLIRALSPRVVAQGYARFSLRPGMADSHAMDAHGIAAPSSMRFHRDMKADSPASDLRSNVKELGYMDDAQISVAKIPKSVHVCSFPGCKNRTAYKRREHLQRHQNTKHGLGPEAECDFCGRKFNRKDNWMQHLRLHTEPNRPAARTNFHFGAALKYKEERSKIKPRKLPFTKQQLAEGDLSKRVTKSEACARGCGDRGPKNCVGGGCVNQQDLDASE</sequence>
<organism evidence="3 4">
    <name type="scientific">Apiospora kogelbergensis</name>
    <dbReference type="NCBI Taxonomy" id="1337665"/>
    <lineage>
        <taxon>Eukaryota</taxon>
        <taxon>Fungi</taxon>
        <taxon>Dikarya</taxon>
        <taxon>Ascomycota</taxon>
        <taxon>Pezizomycotina</taxon>
        <taxon>Sordariomycetes</taxon>
        <taxon>Xylariomycetidae</taxon>
        <taxon>Amphisphaeriales</taxon>
        <taxon>Apiosporaceae</taxon>
        <taxon>Apiospora</taxon>
    </lineage>
</organism>
<comment type="caution">
    <text evidence="3">The sequence shown here is derived from an EMBL/GenBank/DDBJ whole genome shotgun (WGS) entry which is preliminary data.</text>
</comment>
<dbReference type="Gene3D" id="3.30.160.60">
    <property type="entry name" value="Classic Zinc Finger"/>
    <property type="match status" value="2"/>
</dbReference>
<evidence type="ECO:0000313" key="4">
    <source>
        <dbReference type="Proteomes" id="UP001392437"/>
    </source>
</evidence>
<gene>
    <name evidence="3" type="ORF">PG999_004594</name>
</gene>
<dbReference type="EMBL" id="JAQQWP010000004">
    <property type="protein sequence ID" value="KAK8120474.1"/>
    <property type="molecule type" value="Genomic_DNA"/>
</dbReference>
<protein>
    <submittedName>
        <fullName evidence="3">C2H2 type zinc finger domain protein</fullName>
    </submittedName>
</protein>
<dbReference type="PROSITE" id="PS50157">
    <property type="entry name" value="ZINC_FINGER_C2H2_2"/>
    <property type="match status" value="1"/>
</dbReference>
<keyword evidence="1" id="KW-0863">Zinc-finger</keyword>
<keyword evidence="4" id="KW-1185">Reference proteome</keyword>
<name>A0AAW0QZV5_9PEZI</name>
<dbReference type="SMART" id="SM00355">
    <property type="entry name" value="ZnF_C2H2"/>
    <property type="match status" value="2"/>
</dbReference>
<evidence type="ECO:0000313" key="3">
    <source>
        <dbReference type="EMBL" id="KAK8120474.1"/>
    </source>
</evidence>
<dbReference type="Pfam" id="PF00096">
    <property type="entry name" value="zf-C2H2"/>
    <property type="match status" value="1"/>
</dbReference>
<reference evidence="3 4" key="1">
    <citation type="submission" date="2023-01" db="EMBL/GenBank/DDBJ databases">
        <title>Analysis of 21 Apiospora genomes using comparative genomics revels a genus with tremendous synthesis potential of carbohydrate active enzymes and secondary metabolites.</title>
        <authorList>
            <person name="Sorensen T."/>
        </authorList>
    </citation>
    <scope>NUCLEOTIDE SEQUENCE [LARGE SCALE GENOMIC DNA]</scope>
    <source>
        <strain evidence="3 4">CBS 117206</strain>
    </source>
</reference>
<dbReference type="AlphaFoldDB" id="A0AAW0QZV5"/>
<keyword evidence="1" id="KW-0862">Zinc</keyword>
<accession>A0AAW0QZV5</accession>
<evidence type="ECO:0000256" key="1">
    <source>
        <dbReference type="PROSITE-ProRule" id="PRU00042"/>
    </source>
</evidence>